<dbReference type="Pfam" id="PF00248">
    <property type="entry name" value="Aldo_ket_red"/>
    <property type="match status" value="1"/>
</dbReference>
<evidence type="ECO:0000313" key="3">
    <source>
        <dbReference type="Proteomes" id="UP001491310"/>
    </source>
</evidence>
<proteinExistence type="predicted"/>
<sequence length="294" mass="32914">MAQPATRPIRINSFQAQLTLEQQFLEDHAGADPKGIEGGAIPAEEHKINPFATSQPTAVLNTGGRIPLIGLGTFKADEKTTHEALASALKAGYRHIDCASHYLNEPAIGNGLHAALKAGYAKREDLFITSKLWNTDHAAEDVRPALEATLGDLRTSYLDLYLIHWPVTEPQKRGVRIDPGIRETWTAMEELVDMGLVKNIGVSNFSIRKLEEILSFCRIRPSVNQVEVHPIWRNDELIAFCNDHDIHSNIEDVLNFELAKEDYDRISALDFQLRLVDGIRYLRPEGPLHVRGPF</sequence>
<dbReference type="PRINTS" id="PR00069">
    <property type="entry name" value="ALDKETRDTASE"/>
</dbReference>
<keyword evidence="3" id="KW-1185">Reference proteome</keyword>
<evidence type="ECO:0000313" key="2">
    <source>
        <dbReference type="EMBL" id="KAK9916001.1"/>
    </source>
</evidence>
<dbReference type="PROSITE" id="PS00798">
    <property type="entry name" value="ALDOKETO_REDUCTASE_1"/>
    <property type="match status" value="1"/>
</dbReference>
<dbReference type="InterPro" id="IPR036812">
    <property type="entry name" value="NAD(P)_OxRdtase_dom_sf"/>
</dbReference>
<comment type="caution">
    <text evidence="2">The sequence shown here is derived from an EMBL/GenBank/DDBJ whole genome shotgun (WGS) entry which is preliminary data.</text>
</comment>
<gene>
    <name evidence="2" type="ORF">WJX75_007158</name>
</gene>
<dbReference type="PANTHER" id="PTHR11732">
    <property type="entry name" value="ALDO/KETO REDUCTASE"/>
    <property type="match status" value="1"/>
</dbReference>
<dbReference type="InterPro" id="IPR018170">
    <property type="entry name" value="Aldo/ket_reductase_CS"/>
</dbReference>
<dbReference type="SUPFAM" id="SSF51430">
    <property type="entry name" value="NAD(P)-linked oxidoreductase"/>
    <property type="match status" value="1"/>
</dbReference>
<dbReference type="PROSITE" id="PS00062">
    <property type="entry name" value="ALDOKETO_REDUCTASE_2"/>
    <property type="match status" value="1"/>
</dbReference>
<dbReference type="Gene3D" id="3.20.20.100">
    <property type="entry name" value="NADP-dependent oxidoreductase domain"/>
    <property type="match status" value="1"/>
</dbReference>
<dbReference type="Proteomes" id="UP001491310">
    <property type="component" value="Unassembled WGS sequence"/>
</dbReference>
<protein>
    <recommendedName>
        <fullName evidence="1">NADP-dependent oxidoreductase domain-containing protein</fullName>
    </recommendedName>
</protein>
<dbReference type="EMBL" id="JALJOT010000004">
    <property type="protein sequence ID" value="KAK9916001.1"/>
    <property type="molecule type" value="Genomic_DNA"/>
</dbReference>
<organism evidence="2 3">
    <name type="scientific">Coccomyxa subellipsoidea</name>
    <dbReference type="NCBI Taxonomy" id="248742"/>
    <lineage>
        <taxon>Eukaryota</taxon>
        <taxon>Viridiplantae</taxon>
        <taxon>Chlorophyta</taxon>
        <taxon>core chlorophytes</taxon>
        <taxon>Trebouxiophyceae</taxon>
        <taxon>Trebouxiophyceae incertae sedis</taxon>
        <taxon>Coccomyxaceae</taxon>
        <taxon>Coccomyxa</taxon>
    </lineage>
</organism>
<evidence type="ECO:0000259" key="1">
    <source>
        <dbReference type="Pfam" id="PF00248"/>
    </source>
</evidence>
<name>A0ABR2YWH1_9CHLO</name>
<dbReference type="InterPro" id="IPR020471">
    <property type="entry name" value="AKR"/>
</dbReference>
<dbReference type="InterPro" id="IPR023210">
    <property type="entry name" value="NADP_OxRdtase_dom"/>
</dbReference>
<reference evidence="2 3" key="1">
    <citation type="journal article" date="2024" name="Nat. Commun.">
        <title>Phylogenomics reveals the evolutionary origins of lichenization in chlorophyte algae.</title>
        <authorList>
            <person name="Puginier C."/>
            <person name="Libourel C."/>
            <person name="Otte J."/>
            <person name="Skaloud P."/>
            <person name="Haon M."/>
            <person name="Grisel S."/>
            <person name="Petersen M."/>
            <person name="Berrin J.G."/>
            <person name="Delaux P.M."/>
            <person name="Dal Grande F."/>
            <person name="Keller J."/>
        </authorList>
    </citation>
    <scope>NUCLEOTIDE SEQUENCE [LARGE SCALE GENOMIC DNA]</scope>
    <source>
        <strain evidence="2 3">SAG 216-7</strain>
    </source>
</reference>
<accession>A0ABR2YWH1</accession>
<feature type="domain" description="NADP-dependent oxidoreductase" evidence="1">
    <location>
        <begin position="69"/>
        <end position="247"/>
    </location>
</feature>